<keyword evidence="5 6" id="KW-0687">Ribonucleoprotein</keyword>
<accession>A0A1I7N393</accession>
<sequence>MKATDILIKPMVTEKSNQQSEKLNRYTFQVNRKANKLQIKKAVEEFYGVTVTDVNTSIVPGKRRNRYTYSGVISGKKSAYKKAVVTLAEGESIDLYANV</sequence>
<gene>
    <name evidence="6" type="primary">rplW</name>
    <name evidence="7" type="ORF">SAMN05660895_0487</name>
</gene>
<dbReference type="InterPro" id="IPR012678">
    <property type="entry name" value="Ribosomal_uL23/eL15/eS24_sf"/>
</dbReference>
<dbReference type="Pfam" id="PF00276">
    <property type="entry name" value="Ribosomal_L23"/>
    <property type="match status" value="1"/>
</dbReference>
<dbReference type="InterPro" id="IPR012677">
    <property type="entry name" value="Nucleotide-bd_a/b_plait_sf"/>
</dbReference>
<dbReference type="FunFam" id="3.30.70.330:FF:000001">
    <property type="entry name" value="50S ribosomal protein L23"/>
    <property type="match status" value="1"/>
</dbReference>
<organism evidence="7 8">
    <name type="scientific">Thermoflavifilum thermophilum</name>
    <dbReference type="NCBI Taxonomy" id="1393122"/>
    <lineage>
        <taxon>Bacteria</taxon>
        <taxon>Pseudomonadati</taxon>
        <taxon>Bacteroidota</taxon>
        <taxon>Chitinophagia</taxon>
        <taxon>Chitinophagales</taxon>
        <taxon>Chitinophagaceae</taxon>
        <taxon>Thermoflavifilum</taxon>
    </lineage>
</organism>
<dbReference type="Proteomes" id="UP000199537">
    <property type="component" value="Unassembled WGS sequence"/>
</dbReference>
<dbReference type="GO" id="GO:0019843">
    <property type="term" value="F:rRNA binding"/>
    <property type="evidence" value="ECO:0007669"/>
    <property type="project" value="UniProtKB-UniRule"/>
</dbReference>
<dbReference type="GO" id="GO:1990904">
    <property type="term" value="C:ribonucleoprotein complex"/>
    <property type="evidence" value="ECO:0007669"/>
    <property type="project" value="UniProtKB-KW"/>
</dbReference>
<dbReference type="Gene3D" id="3.30.70.330">
    <property type="match status" value="1"/>
</dbReference>
<comment type="subunit">
    <text evidence="6">Part of the 50S ribosomal subunit. Contacts protein L29, and trigger factor when it is bound to the ribosome.</text>
</comment>
<dbReference type="EMBL" id="FPCJ01000001">
    <property type="protein sequence ID" value="SFV29137.1"/>
    <property type="molecule type" value="Genomic_DNA"/>
</dbReference>
<keyword evidence="3 6" id="KW-0694">RNA-binding</keyword>
<dbReference type="OrthoDB" id="9797862at2"/>
<evidence type="ECO:0000256" key="3">
    <source>
        <dbReference type="ARBA" id="ARBA00022884"/>
    </source>
</evidence>
<dbReference type="SUPFAM" id="SSF54189">
    <property type="entry name" value="Ribosomal proteins S24e, L23 and L15e"/>
    <property type="match status" value="1"/>
</dbReference>
<evidence type="ECO:0000256" key="5">
    <source>
        <dbReference type="ARBA" id="ARBA00023274"/>
    </source>
</evidence>
<evidence type="ECO:0000313" key="7">
    <source>
        <dbReference type="EMBL" id="SFV29137.1"/>
    </source>
</evidence>
<protein>
    <recommendedName>
        <fullName evidence="6">Large ribosomal subunit protein uL23</fullName>
    </recommendedName>
</protein>
<keyword evidence="8" id="KW-1185">Reference proteome</keyword>
<dbReference type="STRING" id="1393122.SAMN05660895_0487"/>
<keyword evidence="2 6" id="KW-0699">rRNA-binding</keyword>
<dbReference type="RefSeq" id="WP_092457227.1">
    <property type="nucleotide sequence ID" value="NZ_FPCJ01000001.1"/>
</dbReference>
<name>A0A1I7N393_9BACT</name>
<dbReference type="GO" id="GO:0003735">
    <property type="term" value="F:structural constituent of ribosome"/>
    <property type="evidence" value="ECO:0007669"/>
    <property type="project" value="InterPro"/>
</dbReference>
<dbReference type="GO" id="GO:0005840">
    <property type="term" value="C:ribosome"/>
    <property type="evidence" value="ECO:0007669"/>
    <property type="project" value="UniProtKB-KW"/>
</dbReference>
<dbReference type="InterPro" id="IPR013025">
    <property type="entry name" value="Ribosomal_uL23-like"/>
</dbReference>
<proteinExistence type="inferred from homology"/>
<comment type="similarity">
    <text evidence="1 6">Belongs to the universal ribosomal protein uL23 family.</text>
</comment>
<dbReference type="GO" id="GO:0006412">
    <property type="term" value="P:translation"/>
    <property type="evidence" value="ECO:0007669"/>
    <property type="project" value="UniProtKB-UniRule"/>
</dbReference>
<evidence type="ECO:0000256" key="6">
    <source>
        <dbReference type="HAMAP-Rule" id="MF_01369"/>
    </source>
</evidence>
<evidence type="ECO:0000256" key="1">
    <source>
        <dbReference type="ARBA" id="ARBA00006700"/>
    </source>
</evidence>
<evidence type="ECO:0000313" key="8">
    <source>
        <dbReference type="Proteomes" id="UP000199537"/>
    </source>
</evidence>
<reference evidence="8" key="1">
    <citation type="submission" date="2016-10" db="EMBL/GenBank/DDBJ databases">
        <authorList>
            <person name="Varghese N."/>
            <person name="Submissions S."/>
        </authorList>
    </citation>
    <scope>NUCLEOTIDE SEQUENCE [LARGE SCALE GENOMIC DNA]</scope>
    <source>
        <strain evidence="8">DSM 14807</strain>
    </source>
</reference>
<evidence type="ECO:0000256" key="4">
    <source>
        <dbReference type="ARBA" id="ARBA00022980"/>
    </source>
</evidence>
<keyword evidence="4 6" id="KW-0689">Ribosomal protein</keyword>
<evidence type="ECO:0000256" key="2">
    <source>
        <dbReference type="ARBA" id="ARBA00022730"/>
    </source>
</evidence>
<comment type="function">
    <text evidence="6">One of the early assembly proteins it binds 23S rRNA. One of the proteins that surrounds the polypeptide exit tunnel on the outside of the ribosome. Forms the main docking site for trigger factor binding to the ribosome.</text>
</comment>
<dbReference type="HAMAP" id="MF_01369_B">
    <property type="entry name" value="Ribosomal_uL23_B"/>
    <property type="match status" value="1"/>
</dbReference>
<dbReference type="NCBIfam" id="NF004363">
    <property type="entry name" value="PRK05738.2-4"/>
    <property type="match status" value="1"/>
</dbReference>
<dbReference type="PANTHER" id="PTHR11620">
    <property type="entry name" value="60S RIBOSOMAL PROTEIN L23A"/>
    <property type="match status" value="1"/>
</dbReference>
<dbReference type="AlphaFoldDB" id="A0A1I7N393"/>